<sequence>MRLFLLILSLSLPFAHCFNVAFRLHAICTDYPDQYCKQVNIPCDGAVITYQRGIDGLQLCLQVTAVPYREVGNSHLFTLIDPFGRYMCTHTQGVTTLPSVKWGQKHLLLTVLAKSDQFVNLPCSGQIARIRQGSSIVTLCVQTAGWQFGELLRQYMVRTERHCALFTYALPLHSEGVYYKDEL</sequence>
<dbReference type="EMBL" id="PP273180">
    <property type="protein sequence ID" value="WWB00566.1"/>
    <property type="molecule type" value="Genomic_RNA"/>
</dbReference>
<accession>A0AB38ZDQ0</accession>
<organism evidence="1">
    <name type="scientific">Eidolon bat coronavirus</name>
    <dbReference type="NCBI Taxonomy" id="2717680"/>
    <lineage>
        <taxon>Viruses</taxon>
        <taxon>Riboviria</taxon>
        <taxon>Orthornavirae</taxon>
        <taxon>Pisuviricota</taxon>
        <taxon>Pisoniviricetes</taxon>
        <taxon>Nidovirales</taxon>
        <taxon>Cornidovirineae</taxon>
        <taxon>Coronaviridae</taxon>
    </lineage>
</organism>
<protein>
    <submittedName>
        <fullName evidence="1">NS7a protein</fullName>
    </submittedName>
</protein>
<reference evidence="1" key="1">
    <citation type="submission" date="2024-02" db="EMBL/GenBank/DDBJ databases">
        <title>Substantial viral diversity in bats and rodents from East Africa: insights into evolution, recombination, and co-circulation.</title>
        <authorList>
            <person name="Hu B."/>
        </authorList>
    </citation>
    <scope>NUCLEOTIDE SEQUENCE</scope>
    <source>
        <strain evidence="1">5B/Kenya/BAT1994/2015</strain>
    </source>
</reference>
<name>A0AB38ZDQ0_9NIDO</name>
<proteinExistence type="predicted"/>
<evidence type="ECO:0000313" key="1">
    <source>
        <dbReference type="EMBL" id="WWB00566.1"/>
    </source>
</evidence>